<reference evidence="6" key="1">
    <citation type="submission" date="2025-08" db="UniProtKB">
        <authorList>
            <consortium name="RefSeq"/>
        </authorList>
    </citation>
    <scope>IDENTIFICATION</scope>
    <source>
        <tissue evidence="6">Sperm</tissue>
    </source>
</reference>
<dbReference type="Pfam" id="PF15619">
    <property type="entry name" value="Lebercilin"/>
    <property type="match status" value="1"/>
</dbReference>
<feature type="compositionally biased region" description="Basic and acidic residues" evidence="3">
    <location>
        <begin position="621"/>
        <end position="630"/>
    </location>
</feature>
<feature type="region of interest" description="Disordered" evidence="3">
    <location>
        <begin position="1"/>
        <end position="34"/>
    </location>
</feature>
<evidence type="ECO:0000313" key="5">
    <source>
        <dbReference type="Proteomes" id="UP001318040"/>
    </source>
</evidence>
<accession>A0AAJ7U579</accession>
<dbReference type="RefSeq" id="XP_032828512.1">
    <property type="nucleotide sequence ID" value="XM_032972621.1"/>
</dbReference>
<dbReference type="InterPro" id="IPR026188">
    <property type="entry name" value="Lebercilin-like"/>
</dbReference>
<keyword evidence="5" id="KW-1185">Reference proteome</keyword>
<dbReference type="GO" id="GO:0005930">
    <property type="term" value="C:axoneme"/>
    <property type="evidence" value="ECO:0007669"/>
    <property type="project" value="TreeGrafter"/>
</dbReference>
<keyword evidence="2" id="KW-0175">Coiled coil</keyword>
<gene>
    <name evidence="6" type="primary">LOC116952914</name>
</gene>
<feature type="region of interest" description="Disordered" evidence="3">
    <location>
        <begin position="436"/>
        <end position="539"/>
    </location>
</feature>
<protein>
    <submittedName>
        <fullName evidence="6">Lebercilin-like</fullName>
    </submittedName>
</protein>
<dbReference type="PANTHER" id="PTHR16650">
    <property type="entry name" value="C21ORF13-RELATED"/>
    <property type="match status" value="1"/>
</dbReference>
<evidence type="ECO:0000313" key="6">
    <source>
        <dbReference type="RefSeq" id="XP_032828512.1"/>
    </source>
</evidence>
<evidence type="ECO:0000256" key="2">
    <source>
        <dbReference type="ARBA" id="ARBA00023054"/>
    </source>
</evidence>
<feature type="region of interest" description="Disordered" evidence="3">
    <location>
        <begin position="350"/>
        <end position="390"/>
    </location>
</feature>
<feature type="compositionally biased region" description="Basic and acidic residues" evidence="3">
    <location>
        <begin position="436"/>
        <end position="445"/>
    </location>
</feature>
<dbReference type="Proteomes" id="UP001318040">
    <property type="component" value="Chromosome 49"/>
</dbReference>
<dbReference type="AlphaFoldDB" id="A0AAJ7U579"/>
<dbReference type="KEGG" id="pmrn:116952914"/>
<dbReference type="PANTHER" id="PTHR16650:SF6">
    <property type="entry name" value="GH21622P"/>
    <property type="match status" value="1"/>
</dbReference>
<evidence type="ECO:0000256" key="1">
    <source>
        <dbReference type="ARBA" id="ARBA00010229"/>
    </source>
</evidence>
<comment type="similarity">
    <text evidence="1">Belongs to the LCA5 family.</text>
</comment>
<evidence type="ECO:0000259" key="4">
    <source>
        <dbReference type="Pfam" id="PF15619"/>
    </source>
</evidence>
<proteinExistence type="inferred from homology"/>
<name>A0AAJ7U579_PETMA</name>
<evidence type="ECO:0000256" key="3">
    <source>
        <dbReference type="SAM" id="MobiDB-lite"/>
    </source>
</evidence>
<feature type="region of interest" description="Disordered" evidence="3">
    <location>
        <begin position="608"/>
        <end position="630"/>
    </location>
</feature>
<feature type="domain" description="Lebercilin" evidence="4">
    <location>
        <begin position="106"/>
        <end position="297"/>
    </location>
</feature>
<feature type="compositionally biased region" description="Low complexity" evidence="3">
    <location>
        <begin position="511"/>
        <end position="538"/>
    </location>
</feature>
<sequence>MLMAGSVSGASRAKGAWQGTPPSHSEECSPGTWSERWSGCRTPDHLSVTPSHYNVSTPIIVLPKRKKKAFTVLPNATPGRWGPPRAARVLYGGGGGGGVRDARRLERRVHSARLRASRELRDEAVALTRRLAEVRHENIALWGAQRRHQLAINAFEVPECGLGHALDSHARECQRLREATRDAREAERGHAHAAVRVEALGRRASLDLEALAALASDVALPDEPRLRAALLDVERRLLGTQPRVQELQKSLEVNVINFTRQFRAERRSLAETQSLQRALQVQIDCLAQQLREKDRELDIQNIYANRCLKGSSKKDDDSDQANKAVQTDSYLEREWFEQLRRERERREQEERATRELEERRERETREREENARRETERRKREERVRKERRERQRRERLERARLAVLRVERERDLALQRQRERHEEEQQALRLIKERARQEAERRAQELAAKMAESLKVQDGPPATSQNGDALTDNGGPKQRQRPTQARRVYRFTDPVENMYRGRPAYGMGGTTATTRPPGARNASGGSGTDTASDGAASRPLINRAVEEARVKAELAELILGPAGNKSSRSGLVNGGVGGCSAASRPVRVEECAAHGCSRRWHRVRRDAVASDGSAMQPKLPPRDINEDPR</sequence>
<dbReference type="GO" id="GO:0042073">
    <property type="term" value="P:intraciliary transport"/>
    <property type="evidence" value="ECO:0007669"/>
    <property type="project" value="TreeGrafter"/>
</dbReference>
<organism evidence="5 6">
    <name type="scientific">Petromyzon marinus</name>
    <name type="common">Sea lamprey</name>
    <dbReference type="NCBI Taxonomy" id="7757"/>
    <lineage>
        <taxon>Eukaryota</taxon>
        <taxon>Metazoa</taxon>
        <taxon>Chordata</taxon>
        <taxon>Craniata</taxon>
        <taxon>Vertebrata</taxon>
        <taxon>Cyclostomata</taxon>
        <taxon>Hyperoartia</taxon>
        <taxon>Petromyzontiformes</taxon>
        <taxon>Petromyzontidae</taxon>
        <taxon>Petromyzon</taxon>
    </lineage>
</organism>
<dbReference type="InterPro" id="IPR028933">
    <property type="entry name" value="Lebercilin_dom"/>
</dbReference>